<organism evidence="1 2">
    <name type="scientific">Serinibacter salmoneus</name>
    <dbReference type="NCBI Taxonomy" id="556530"/>
    <lineage>
        <taxon>Bacteria</taxon>
        <taxon>Bacillati</taxon>
        <taxon>Actinomycetota</taxon>
        <taxon>Actinomycetes</taxon>
        <taxon>Micrococcales</taxon>
        <taxon>Beutenbergiaceae</taxon>
        <taxon>Serinibacter</taxon>
    </lineage>
</organism>
<evidence type="ECO:0000313" key="2">
    <source>
        <dbReference type="Proteomes" id="UP000224915"/>
    </source>
</evidence>
<gene>
    <name evidence="1" type="ORF">ATL40_0760</name>
</gene>
<reference evidence="1 2" key="1">
    <citation type="submission" date="2017-10" db="EMBL/GenBank/DDBJ databases">
        <title>Sequencing the genomes of 1000 actinobacteria strains.</title>
        <authorList>
            <person name="Klenk H.-P."/>
        </authorList>
    </citation>
    <scope>NUCLEOTIDE SEQUENCE [LARGE SCALE GENOMIC DNA]</scope>
    <source>
        <strain evidence="1 2">DSM 21801</strain>
    </source>
</reference>
<protein>
    <recommendedName>
        <fullName evidence="3">PhiRv1 phage protein</fullName>
    </recommendedName>
</protein>
<evidence type="ECO:0000313" key="1">
    <source>
        <dbReference type="EMBL" id="PFG19203.1"/>
    </source>
</evidence>
<comment type="caution">
    <text evidence="1">The sequence shown here is derived from an EMBL/GenBank/DDBJ whole genome shotgun (WGS) entry which is preliminary data.</text>
</comment>
<keyword evidence="2" id="KW-1185">Reference proteome</keyword>
<name>A0A2A9CXS0_9MICO</name>
<accession>A0A2A9CXS0</accession>
<dbReference type="EMBL" id="PDJD01000001">
    <property type="protein sequence ID" value="PFG19203.1"/>
    <property type="molecule type" value="Genomic_DNA"/>
</dbReference>
<evidence type="ECO:0008006" key="3">
    <source>
        <dbReference type="Google" id="ProtNLM"/>
    </source>
</evidence>
<proteinExistence type="predicted"/>
<dbReference type="AlphaFoldDB" id="A0A2A9CXS0"/>
<sequence length="67" mass="7226">MSARAIRGRLAAEVRHHPDKDHTELRREYYAQALAEHVSRVVAAAPPLTAEQRARITAALAGGGRGA</sequence>
<dbReference type="Proteomes" id="UP000224915">
    <property type="component" value="Unassembled WGS sequence"/>
</dbReference>